<dbReference type="AlphaFoldDB" id="A0AAD8MG99"/>
<feature type="domain" description="TF-B3" evidence="6">
    <location>
        <begin position="17"/>
        <end position="120"/>
    </location>
</feature>
<comment type="caution">
    <text evidence="7">The sequence shown here is derived from an EMBL/GenBank/DDBJ whole genome shotgun (WGS) entry which is preliminary data.</text>
</comment>
<keyword evidence="3" id="KW-0238">DNA-binding</keyword>
<accession>A0AAD8MG99</accession>
<evidence type="ECO:0000256" key="5">
    <source>
        <dbReference type="ARBA" id="ARBA00023242"/>
    </source>
</evidence>
<keyword evidence="8" id="KW-1185">Reference proteome</keyword>
<dbReference type="InterPro" id="IPR044800">
    <property type="entry name" value="LEC2-like"/>
</dbReference>
<dbReference type="PANTHER" id="PTHR31140">
    <property type="entry name" value="B3 DOMAIN-CONTAINING TRANSCRIPTION FACTOR ABI3"/>
    <property type="match status" value="1"/>
</dbReference>
<comment type="subcellular location">
    <subcellularLocation>
        <location evidence="1">Nucleus</location>
    </subcellularLocation>
</comment>
<evidence type="ECO:0000256" key="1">
    <source>
        <dbReference type="ARBA" id="ARBA00004123"/>
    </source>
</evidence>
<protein>
    <submittedName>
        <fullName evidence="7">AP2/ERF transcription factor</fullName>
    </submittedName>
</protein>
<name>A0AAD8MG99_9APIA</name>
<dbReference type="EMBL" id="JAUIZM010000008">
    <property type="protein sequence ID" value="KAK1371822.1"/>
    <property type="molecule type" value="Genomic_DNA"/>
</dbReference>
<dbReference type="PANTHER" id="PTHR31140:SF1">
    <property type="entry name" value="AP2_ERF AND B3 DOMAIN-CONTAINING TRANSCRIPTION REPRESSOR RAV2"/>
    <property type="match status" value="1"/>
</dbReference>
<keyword evidence="4" id="KW-0804">Transcription</keyword>
<reference evidence="7" key="2">
    <citation type="submission" date="2023-05" db="EMBL/GenBank/DDBJ databases">
        <authorList>
            <person name="Schelkunov M.I."/>
        </authorList>
    </citation>
    <scope>NUCLEOTIDE SEQUENCE</scope>
    <source>
        <strain evidence="7">Hsosn_3</strain>
        <tissue evidence="7">Leaf</tissue>
    </source>
</reference>
<dbReference type="GO" id="GO:0003677">
    <property type="term" value="F:DNA binding"/>
    <property type="evidence" value="ECO:0007669"/>
    <property type="project" value="UniProtKB-KW"/>
</dbReference>
<dbReference type="GO" id="GO:0005634">
    <property type="term" value="C:nucleus"/>
    <property type="evidence" value="ECO:0007669"/>
    <property type="project" value="UniProtKB-SubCell"/>
</dbReference>
<dbReference type="CDD" id="cd10017">
    <property type="entry name" value="B3_DNA"/>
    <property type="match status" value="1"/>
</dbReference>
<evidence type="ECO:0000313" key="8">
    <source>
        <dbReference type="Proteomes" id="UP001237642"/>
    </source>
</evidence>
<sequence>MDKEISELSSSDQRVKLFDKVVTLSDIKQHRLAIPKFQAQTHFPLPDASTSKGSLLRMQDNEGKLWRFRFIFWKSYQGYVLTSEWNQFVRDKGLSVGDAVSFYRSTAPDMQLYIEYTLQAARDATSNSEVLEQTPDVQEFKLFGVMINCNLNQ</sequence>
<keyword evidence="5" id="KW-0539">Nucleus</keyword>
<dbReference type="Proteomes" id="UP001237642">
    <property type="component" value="Unassembled WGS sequence"/>
</dbReference>
<gene>
    <name evidence="7" type="ORF">POM88_037914</name>
</gene>
<organism evidence="7 8">
    <name type="scientific">Heracleum sosnowskyi</name>
    <dbReference type="NCBI Taxonomy" id="360622"/>
    <lineage>
        <taxon>Eukaryota</taxon>
        <taxon>Viridiplantae</taxon>
        <taxon>Streptophyta</taxon>
        <taxon>Embryophyta</taxon>
        <taxon>Tracheophyta</taxon>
        <taxon>Spermatophyta</taxon>
        <taxon>Magnoliopsida</taxon>
        <taxon>eudicotyledons</taxon>
        <taxon>Gunneridae</taxon>
        <taxon>Pentapetalae</taxon>
        <taxon>asterids</taxon>
        <taxon>campanulids</taxon>
        <taxon>Apiales</taxon>
        <taxon>Apiaceae</taxon>
        <taxon>Apioideae</taxon>
        <taxon>apioid superclade</taxon>
        <taxon>Tordylieae</taxon>
        <taxon>Tordyliinae</taxon>
        <taxon>Heracleum</taxon>
    </lineage>
</organism>
<dbReference type="GO" id="GO:0003700">
    <property type="term" value="F:DNA-binding transcription factor activity"/>
    <property type="evidence" value="ECO:0007669"/>
    <property type="project" value="InterPro"/>
</dbReference>
<dbReference type="SMART" id="SM01019">
    <property type="entry name" value="B3"/>
    <property type="match status" value="1"/>
</dbReference>
<evidence type="ECO:0000256" key="4">
    <source>
        <dbReference type="ARBA" id="ARBA00023163"/>
    </source>
</evidence>
<dbReference type="SUPFAM" id="SSF101936">
    <property type="entry name" value="DNA-binding pseudobarrel domain"/>
    <property type="match status" value="1"/>
</dbReference>
<dbReference type="PROSITE" id="PS50863">
    <property type="entry name" value="B3"/>
    <property type="match status" value="1"/>
</dbReference>
<dbReference type="InterPro" id="IPR003340">
    <property type="entry name" value="B3_DNA-bd"/>
</dbReference>
<dbReference type="Pfam" id="PF02362">
    <property type="entry name" value="B3"/>
    <property type="match status" value="1"/>
</dbReference>
<keyword evidence="2" id="KW-0805">Transcription regulation</keyword>
<proteinExistence type="predicted"/>
<dbReference type="InterPro" id="IPR015300">
    <property type="entry name" value="DNA-bd_pseudobarrel_sf"/>
</dbReference>
<evidence type="ECO:0000259" key="6">
    <source>
        <dbReference type="PROSITE" id="PS50863"/>
    </source>
</evidence>
<evidence type="ECO:0000313" key="7">
    <source>
        <dbReference type="EMBL" id="KAK1371822.1"/>
    </source>
</evidence>
<reference evidence="7" key="1">
    <citation type="submission" date="2023-02" db="EMBL/GenBank/DDBJ databases">
        <title>Genome of toxic invasive species Heracleum sosnowskyi carries increased number of genes despite the absence of recent whole-genome duplications.</title>
        <authorList>
            <person name="Schelkunov M."/>
            <person name="Shtratnikova V."/>
            <person name="Makarenko M."/>
            <person name="Klepikova A."/>
            <person name="Omelchenko D."/>
            <person name="Novikova G."/>
            <person name="Obukhova E."/>
            <person name="Bogdanov V."/>
            <person name="Penin A."/>
            <person name="Logacheva M."/>
        </authorList>
    </citation>
    <scope>NUCLEOTIDE SEQUENCE</scope>
    <source>
        <strain evidence="7">Hsosn_3</strain>
        <tissue evidence="7">Leaf</tissue>
    </source>
</reference>
<evidence type="ECO:0000256" key="3">
    <source>
        <dbReference type="ARBA" id="ARBA00023125"/>
    </source>
</evidence>
<evidence type="ECO:0000256" key="2">
    <source>
        <dbReference type="ARBA" id="ARBA00023015"/>
    </source>
</evidence>
<dbReference type="Gene3D" id="2.40.330.10">
    <property type="entry name" value="DNA-binding pseudobarrel domain"/>
    <property type="match status" value="1"/>
</dbReference>